<evidence type="ECO:0000313" key="1">
    <source>
        <dbReference type="EMBL" id="KAF4747135.1"/>
    </source>
</evidence>
<organism evidence="1 2">
    <name type="scientific">Perkinsus olseni</name>
    <name type="common">Perkinsus atlanticus</name>
    <dbReference type="NCBI Taxonomy" id="32597"/>
    <lineage>
        <taxon>Eukaryota</taxon>
        <taxon>Sar</taxon>
        <taxon>Alveolata</taxon>
        <taxon>Perkinsozoa</taxon>
        <taxon>Perkinsea</taxon>
        <taxon>Perkinsida</taxon>
        <taxon>Perkinsidae</taxon>
        <taxon>Perkinsus</taxon>
    </lineage>
</organism>
<comment type="caution">
    <text evidence="1">The sequence shown here is derived from an EMBL/GenBank/DDBJ whole genome shotgun (WGS) entry which is preliminary data.</text>
</comment>
<protein>
    <submittedName>
        <fullName evidence="1">Uncharacterized protein</fullName>
    </submittedName>
</protein>
<sequence>YKEGMEVLLRNAEAEGVLKRVEYSDDQFISPAFVKSKDRYENGVLVCRLLSDLRFLNARVKAPLDWSNGGYGLSYGSTTSAFMLKRLNEPKSESGSSALLCGCYINDASVSKLKKILDITPQSTSEVRRLSSRFADALAPLHAVVASQEKKFIWNAEAEKS</sequence>
<reference evidence="1 2" key="1">
    <citation type="submission" date="2020-04" db="EMBL/GenBank/DDBJ databases">
        <title>Perkinsus olseni comparative genomics.</title>
        <authorList>
            <person name="Bogema D.R."/>
        </authorList>
    </citation>
    <scope>NUCLEOTIDE SEQUENCE [LARGE SCALE GENOMIC DNA]</scope>
    <source>
        <strain evidence="1">ATCC PRA-205</strain>
    </source>
</reference>
<proteinExistence type="predicted"/>
<dbReference type="Proteomes" id="UP000574390">
    <property type="component" value="Unassembled WGS sequence"/>
</dbReference>
<feature type="non-terminal residue" evidence="1">
    <location>
        <position position="161"/>
    </location>
</feature>
<evidence type="ECO:0000313" key="2">
    <source>
        <dbReference type="Proteomes" id="UP000574390"/>
    </source>
</evidence>
<accession>A0A7J6TQ22</accession>
<dbReference type="EMBL" id="JABANM010005715">
    <property type="protein sequence ID" value="KAF4747135.1"/>
    <property type="molecule type" value="Genomic_DNA"/>
</dbReference>
<name>A0A7J6TQ22_PEROL</name>
<gene>
    <name evidence="1" type="ORF">FOZ62_007098</name>
</gene>
<feature type="non-terminal residue" evidence="1">
    <location>
        <position position="1"/>
    </location>
</feature>
<dbReference type="AlphaFoldDB" id="A0A7J6TQ22"/>